<dbReference type="SMART" id="SM00829">
    <property type="entry name" value="PKS_ER"/>
    <property type="match status" value="1"/>
</dbReference>
<dbReference type="GO" id="GO:0070402">
    <property type="term" value="F:NADPH binding"/>
    <property type="evidence" value="ECO:0007669"/>
    <property type="project" value="TreeGrafter"/>
</dbReference>
<organism evidence="4">
    <name type="scientific">freshwater metagenome</name>
    <dbReference type="NCBI Taxonomy" id="449393"/>
    <lineage>
        <taxon>unclassified sequences</taxon>
        <taxon>metagenomes</taxon>
        <taxon>ecological metagenomes</taxon>
    </lineage>
</organism>
<dbReference type="NCBIfam" id="TIGR02824">
    <property type="entry name" value="quinone_pig3"/>
    <property type="match status" value="1"/>
</dbReference>
<dbReference type="SUPFAM" id="SSF51735">
    <property type="entry name" value="NAD(P)-binding Rossmann-fold domains"/>
    <property type="match status" value="1"/>
</dbReference>
<dbReference type="Pfam" id="PF00107">
    <property type="entry name" value="ADH_zinc_N"/>
    <property type="match status" value="1"/>
</dbReference>
<accession>A0A6J7I6H3</accession>
<dbReference type="EMBL" id="CAFBMR010000099">
    <property type="protein sequence ID" value="CAB4926232.1"/>
    <property type="molecule type" value="Genomic_DNA"/>
</dbReference>
<evidence type="ECO:0000256" key="1">
    <source>
        <dbReference type="ARBA" id="ARBA00022857"/>
    </source>
</evidence>
<evidence type="ECO:0000259" key="3">
    <source>
        <dbReference type="SMART" id="SM00829"/>
    </source>
</evidence>
<dbReference type="PANTHER" id="PTHR48106:SF8">
    <property type="entry name" value="OS02G0805600 PROTEIN"/>
    <property type="match status" value="1"/>
</dbReference>
<keyword evidence="2" id="KW-0560">Oxidoreductase</keyword>
<dbReference type="Gene3D" id="3.40.50.720">
    <property type="entry name" value="NAD(P)-binding Rossmann-like Domain"/>
    <property type="match status" value="1"/>
</dbReference>
<proteinExistence type="predicted"/>
<evidence type="ECO:0000256" key="2">
    <source>
        <dbReference type="ARBA" id="ARBA00023002"/>
    </source>
</evidence>
<protein>
    <submittedName>
        <fullName evidence="4">Unannotated protein</fullName>
    </submittedName>
</protein>
<dbReference type="PANTHER" id="PTHR48106">
    <property type="entry name" value="QUINONE OXIDOREDUCTASE PIG3-RELATED"/>
    <property type="match status" value="1"/>
</dbReference>
<dbReference type="InterPro" id="IPR011032">
    <property type="entry name" value="GroES-like_sf"/>
</dbReference>
<dbReference type="CDD" id="cd05276">
    <property type="entry name" value="p53_inducible_oxidoreductase"/>
    <property type="match status" value="1"/>
</dbReference>
<dbReference type="InterPro" id="IPR013154">
    <property type="entry name" value="ADH-like_N"/>
</dbReference>
<dbReference type="SUPFAM" id="SSF50129">
    <property type="entry name" value="GroES-like"/>
    <property type="match status" value="1"/>
</dbReference>
<feature type="domain" description="Enoyl reductase (ER)" evidence="3">
    <location>
        <begin position="10"/>
        <end position="323"/>
    </location>
</feature>
<dbReference type="InterPro" id="IPR014189">
    <property type="entry name" value="Quinone_OxRdtase_PIG3"/>
</dbReference>
<dbReference type="GO" id="GO:0016651">
    <property type="term" value="F:oxidoreductase activity, acting on NAD(P)H"/>
    <property type="evidence" value="ECO:0007669"/>
    <property type="project" value="TreeGrafter"/>
</dbReference>
<dbReference type="InterPro" id="IPR020843">
    <property type="entry name" value="ER"/>
</dbReference>
<dbReference type="Pfam" id="PF08240">
    <property type="entry name" value="ADH_N"/>
    <property type="match status" value="1"/>
</dbReference>
<dbReference type="InterPro" id="IPR013149">
    <property type="entry name" value="ADH-like_C"/>
</dbReference>
<dbReference type="InterPro" id="IPR036291">
    <property type="entry name" value="NAD(P)-bd_dom_sf"/>
</dbReference>
<name>A0A6J7I6H3_9ZZZZ</name>
<keyword evidence="1" id="KW-0521">NADP</keyword>
<reference evidence="4" key="1">
    <citation type="submission" date="2020-05" db="EMBL/GenBank/DDBJ databases">
        <authorList>
            <person name="Chiriac C."/>
            <person name="Salcher M."/>
            <person name="Ghai R."/>
            <person name="Kavagutti S V."/>
        </authorList>
    </citation>
    <scope>NUCLEOTIDE SEQUENCE</scope>
</reference>
<dbReference type="Gene3D" id="3.90.180.10">
    <property type="entry name" value="Medium-chain alcohol dehydrogenases, catalytic domain"/>
    <property type="match status" value="1"/>
</dbReference>
<evidence type="ECO:0000313" key="4">
    <source>
        <dbReference type="EMBL" id="CAB4926232.1"/>
    </source>
</evidence>
<gene>
    <name evidence="4" type="ORF">UFOPK3610_01695</name>
</gene>
<sequence length="325" mass="33841">MRAIVVGEGGAPEAMQWTEVPDAVAGPGEVLVRVAAAGINRADLLQRQGFYPPPVGAPEWMGLECSGVVTALGSGVSSVAIGDEVCCLLAGGGYAELVAVPVGQVMSIPRGVDLITAAGLPEVACTVWSNLMMVTHLQAGEWLLIHGGGSGIGTMAIQIARMVGARVAVTAGSEHKLQACADLGAEVLINYREQDFVEQMLEVTGGRGAEVIFDNMGASYLARNVDCLAPDGRLVIIGMQGGVKAELDINALLLKRGTIHATSLRARPLEQKAEVCAQVQRFVWPWIEAGLVVPVIDRILPISEAAAGHIALKSSEATGKILLAI</sequence>
<dbReference type="AlphaFoldDB" id="A0A6J7I6H3"/>